<dbReference type="EMBL" id="ASHM01069216">
    <property type="protein sequence ID" value="PNX54809.1"/>
    <property type="molecule type" value="Genomic_DNA"/>
</dbReference>
<proteinExistence type="predicted"/>
<reference evidence="1 2" key="1">
    <citation type="journal article" date="2014" name="Am. J. Bot.">
        <title>Genome assembly and annotation for red clover (Trifolium pratense; Fabaceae).</title>
        <authorList>
            <person name="Istvanek J."/>
            <person name="Jaros M."/>
            <person name="Krenek A."/>
            <person name="Repkova J."/>
        </authorList>
    </citation>
    <scope>NUCLEOTIDE SEQUENCE [LARGE SCALE GENOMIC DNA]</scope>
    <source>
        <strain evidence="2">cv. Tatra</strain>
        <tissue evidence="1">Young leaves</tissue>
    </source>
</reference>
<reference evidence="1 2" key="2">
    <citation type="journal article" date="2017" name="Front. Plant Sci.">
        <title>Gene Classification and Mining of Molecular Markers Useful in Red Clover (Trifolium pratense) Breeding.</title>
        <authorList>
            <person name="Istvanek J."/>
            <person name="Dluhosova J."/>
            <person name="Dluhos P."/>
            <person name="Patkova L."/>
            <person name="Nedelnik J."/>
            <person name="Repkova J."/>
        </authorList>
    </citation>
    <scope>NUCLEOTIDE SEQUENCE [LARGE SCALE GENOMIC DNA]</scope>
    <source>
        <strain evidence="2">cv. Tatra</strain>
        <tissue evidence="1">Young leaves</tissue>
    </source>
</reference>
<evidence type="ECO:0000313" key="2">
    <source>
        <dbReference type="Proteomes" id="UP000236291"/>
    </source>
</evidence>
<organism evidence="1 2">
    <name type="scientific">Trifolium pratense</name>
    <name type="common">Red clover</name>
    <dbReference type="NCBI Taxonomy" id="57577"/>
    <lineage>
        <taxon>Eukaryota</taxon>
        <taxon>Viridiplantae</taxon>
        <taxon>Streptophyta</taxon>
        <taxon>Embryophyta</taxon>
        <taxon>Tracheophyta</taxon>
        <taxon>Spermatophyta</taxon>
        <taxon>Magnoliopsida</taxon>
        <taxon>eudicotyledons</taxon>
        <taxon>Gunneridae</taxon>
        <taxon>Pentapetalae</taxon>
        <taxon>rosids</taxon>
        <taxon>fabids</taxon>
        <taxon>Fabales</taxon>
        <taxon>Fabaceae</taxon>
        <taxon>Papilionoideae</taxon>
        <taxon>50 kb inversion clade</taxon>
        <taxon>NPAAA clade</taxon>
        <taxon>Hologalegina</taxon>
        <taxon>IRL clade</taxon>
        <taxon>Trifolieae</taxon>
        <taxon>Trifolium</taxon>
    </lineage>
</organism>
<protein>
    <submittedName>
        <fullName evidence="1">Uncharacterized protein</fullName>
    </submittedName>
</protein>
<name>A0A2K3JL96_TRIPR</name>
<accession>A0A2K3JL96</accession>
<evidence type="ECO:0000313" key="1">
    <source>
        <dbReference type="EMBL" id="PNX54809.1"/>
    </source>
</evidence>
<sequence>MNYYEYPNDAVFQLNKCSFPNSNLFHLDPDVVDDDDGFDLSRRHHFPEQNLVQPVHLCTCNLIHHHHLRLQHSSCAGVLHIAGGDCYSSRDRHGIRSSDVEELNVSEKTPAVKVKCIDKVELVVVVAVVEEEYVLRMMSLRSILGILEALLDLPCYLLECSLLLLLVVVDNI</sequence>
<gene>
    <name evidence="1" type="ORF">L195_g048431</name>
</gene>
<dbReference type="Proteomes" id="UP000236291">
    <property type="component" value="Unassembled WGS sequence"/>
</dbReference>
<comment type="caution">
    <text evidence="1">The sequence shown here is derived from an EMBL/GenBank/DDBJ whole genome shotgun (WGS) entry which is preliminary data.</text>
</comment>
<dbReference type="AlphaFoldDB" id="A0A2K3JL96"/>